<keyword evidence="6 12" id="KW-0328">Glycosyltransferase</keyword>
<gene>
    <name evidence="14" type="primary">GPI18_3</name>
    <name evidence="15" type="synonym">GPI18_4</name>
    <name evidence="14" type="ORF">LTR82_017863</name>
    <name evidence="15" type="ORF">LTR91_026424</name>
</gene>
<keyword evidence="10 12" id="KW-1133">Transmembrane helix</keyword>
<evidence type="ECO:0000256" key="10">
    <source>
        <dbReference type="ARBA" id="ARBA00022989"/>
    </source>
</evidence>
<evidence type="ECO:0000256" key="7">
    <source>
        <dbReference type="ARBA" id="ARBA00022679"/>
    </source>
</evidence>
<comment type="pathway">
    <text evidence="2 12">Glycolipid biosynthesis; glycosylphosphatidylinositol-anchor biosynthesis.</text>
</comment>
<proteinExistence type="inferred from homology"/>
<keyword evidence="11 12" id="KW-0472">Membrane</keyword>
<dbReference type="PANTHER" id="PTHR12468:SF2">
    <property type="entry name" value="GPI MANNOSYLTRANSFERASE 2"/>
    <property type="match status" value="1"/>
</dbReference>
<evidence type="ECO:0000256" key="9">
    <source>
        <dbReference type="ARBA" id="ARBA00022824"/>
    </source>
</evidence>
<feature type="region of interest" description="Disordered" evidence="13">
    <location>
        <begin position="306"/>
        <end position="325"/>
    </location>
</feature>
<keyword evidence="17" id="KW-1185">Reference proteome</keyword>
<evidence type="ECO:0000313" key="16">
    <source>
        <dbReference type="Proteomes" id="UP001168146"/>
    </source>
</evidence>
<evidence type="ECO:0000256" key="13">
    <source>
        <dbReference type="SAM" id="MobiDB-lite"/>
    </source>
</evidence>
<evidence type="ECO:0000256" key="12">
    <source>
        <dbReference type="RuleBase" id="RU363112"/>
    </source>
</evidence>
<reference evidence="15" key="2">
    <citation type="submission" date="2023-06" db="EMBL/GenBank/DDBJ databases">
        <title>Black Yeasts Isolated from many extreme environments.</title>
        <authorList>
            <person name="Coleine C."/>
            <person name="Stajich J.E."/>
            <person name="Selbmann L."/>
        </authorList>
    </citation>
    <scope>NUCLEOTIDE SEQUENCE</scope>
    <source>
        <strain evidence="15">CCFEE 5200</strain>
    </source>
</reference>
<dbReference type="Proteomes" id="UP001168146">
    <property type="component" value="Unassembled WGS sequence"/>
</dbReference>
<dbReference type="GO" id="GO:0006506">
    <property type="term" value="P:GPI anchor biosynthetic process"/>
    <property type="evidence" value="ECO:0007669"/>
    <property type="project" value="UniProtKB-KW"/>
</dbReference>
<organism evidence="14 16">
    <name type="scientific">Friedmanniomyces endolithicus</name>
    <dbReference type="NCBI Taxonomy" id="329885"/>
    <lineage>
        <taxon>Eukaryota</taxon>
        <taxon>Fungi</taxon>
        <taxon>Dikarya</taxon>
        <taxon>Ascomycota</taxon>
        <taxon>Pezizomycotina</taxon>
        <taxon>Dothideomycetes</taxon>
        <taxon>Dothideomycetidae</taxon>
        <taxon>Mycosphaerellales</taxon>
        <taxon>Teratosphaeriaceae</taxon>
        <taxon>Friedmanniomyces</taxon>
    </lineage>
</organism>
<feature type="transmembrane region" description="Helical" evidence="12">
    <location>
        <begin position="196"/>
        <end position="216"/>
    </location>
</feature>
<sequence>LVLYDLIYFITPSTDLRKRQLAFTTACLHIISPAGIFLSAPYGEAPFAFLNLLGLLCYAHAIQNRFARFADAFQLDACWTIGAGICFGLATTIRSNGLSSGLILAWDIFTSFSRLKFILRTLDGEQITRFLATFAAGTLVAIGFVAPQVIAYMQYCTNGNTGPWCTALPPSIYTLVQSHYWNVGFLRYWTLSNLPLFALALPVGWLMVTSALPSILQTEDLNRAIAGPKQVDTRSQPYPRPPQTSSREEKVFMHCLQRFALPQLALIGLAATSFHVQIINRISSDYPVWYLMLAVQICVSGGWQEERGSEGRTGQRGSGVDGGVKPSGFEEEVVAAGGLFGLKNMKTEWLMRGVVTYAAVQAGLYASFLPPA</sequence>
<evidence type="ECO:0000256" key="4">
    <source>
        <dbReference type="ARBA" id="ARBA00013795"/>
    </source>
</evidence>
<evidence type="ECO:0000256" key="5">
    <source>
        <dbReference type="ARBA" id="ARBA00022502"/>
    </source>
</evidence>
<comment type="similarity">
    <text evidence="3 12">Belongs to the PIGV family.</text>
</comment>
<dbReference type="GO" id="GO:0031501">
    <property type="term" value="C:mannosyltransferase complex"/>
    <property type="evidence" value="ECO:0007669"/>
    <property type="project" value="TreeGrafter"/>
</dbReference>
<dbReference type="Pfam" id="PF04188">
    <property type="entry name" value="Mannosyl_trans2"/>
    <property type="match status" value="1"/>
</dbReference>
<dbReference type="AlphaFoldDB" id="A0AAN6F3E9"/>
<comment type="subcellular location">
    <subcellularLocation>
        <location evidence="1 12">Endoplasmic reticulum membrane</location>
        <topology evidence="1 12">Multi-pass membrane protein</topology>
    </subcellularLocation>
</comment>
<evidence type="ECO:0000313" key="14">
    <source>
        <dbReference type="EMBL" id="KAK0302446.1"/>
    </source>
</evidence>
<feature type="transmembrane region" description="Helical" evidence="12">
    <location>
        <begin position="21"/>
        <end position="39"/>
    </location>
</feature>
<comment type="caution">
    <text evidence="12">Lacks conserved residue(s) required for the propagation of feature annotation.</text>
</comment>
<feature type="transmembrane region" description="Helical" evidence="12">
    <location>
        <begin position="131"/>
        <end position="153"/>
    </location>
</feature>
<accession>A0AAN6F3E9</accession>
<keyword evidence="9 12" id="KW-0256">Endoplasmic reticulum</keyword>
<comment type="caution">
    <text evidence="14">The sequence shown here is derived from an EMBL/GenBank/DDBJ whole genome shotgun (WGS) entry which is preliminary data.</text>
</comment>
<evidence type="ECO:0000256" key="2">
    <source>
        <dbReference type="ARBA" id="ARBA00004687"/>
    </source>
</evidence>
<protein>
    <recommendedName>
        <fullName evidence="4 12">GPI mannosyltransferase 2</fullName>
        <ecNumber evidence="12">2.4.1.-</ecNumber>
    </recommendedName>
</protein>
<reference evidence="14" key="1">
    <citation type="submission" date="2021-12" db="EMBL/GenBank/DDBJ databases">
        <title>Black yeast isolated from Biological Soil Crust.</title>
        <authorList>
            <person name="Kurbessoian T."/>
        </authorList>
    </citation>
    <scope>NUCLEOTIDE SEQUENCE</scope>
    <source>
        <strain evidence="14">CCFEE 5208</strain>
    </source>
</reference>
<keyword evidence="5 12" id="KW-0337">GPI-anchor biosynthesis</keyword>
<keyword evidence="8 12" id="KW-0812">Transmembrane</keyword>
<evidence type="ECO:0000313" key="17">
    <source>
        <dbReference type="Proteomes" id="UP001175353"/>
    </source>
</evidence>
<dbReference type="GO" id="GO:0000009">
    <property type="term" value="F:alpha-1,6-mannosyltransferase activity"/>
    <property type="evidence" value="ECO:0007669"/>
    <property type="project" value="InterPro"/>
</dbReference>
<dbReference type="EC" id="2.4.1.-" evidence="12"/>
<evidence type="ECO:0000313" key="15">
    <source>
        <dbReference type="EMBL" id="KAK0949486.1"/>
    </source>
</evidence>
<evidence type="ECO:0000256" key="1">
    <source>
        <dbReference type="ARBA" id="ARBA00004477"/>
    </source>
</evidence>
<evidence type="ECO:0000256" key="3">
    <source>
        <dbReference type="ARBA" id="ARBA00008698"/>
    </source>
</evidence>
<feature type="transmembrane region" description="Helical" evidence="12">
    <location>
        <begin position="45"/>
        <end position="61"/>
    </location>
</feature>
<dbReference type="GO" id="GO:0005789">
    <property type="term" value="C:endoplasmic reticulum membrane"/>
    <property type="evidence" value="ECO:0007669"/>
    <property type="project" value="UniProtKB-SubCell"/>
</dbReference>
<dbReference type="EMBL" id="JAUJLE010001139">
    <property type="protein sequence ID" value="KAK0949486.1"/>
    <property type="molecule type" value="Genomic_DNA"/>
</dbReference>
<evidence type="ECO:0000256" key="11">
    <source>
        <dbReference type="ARBA" id="ARBA00023136"/>
    </source>
</evidence>
<dbReference type="Proteomes" id="UP001175353">
    <property type="component" value="Unassembled WGS sequence"/>
</dbReference>
<dbReference type="PANTHER" id="PTHR12468">
    <property type="entry name" value="GPI MANNOSYLTRANSFERASE 2"/>
    <property type="match status" value="1"/>
</dbReference>
<evidence type="ECO:0000256" key="6">
    <source>
        <dbReference type="ARBA" id="ARBA00022676"/>
    </source>
</evidence>
<name>A0AAN6F3E9_9PEZI</name>
<keyword evidence="7 12" id="KW-0808">Transferase</keyword>
<feature type="non-terminal residue" evidence="14">
    <location>
        <position position="1"/>
    </location>
</feature>
<dbReference type="EMBL" id="JASUXU010000187">
    <property type="protein sequence ID" value="KAK0302446.1"/>
    <property type="molecule type" value="Genomic_DNA"/>
</dbReference>
<evidence type="ECO:0000256" key="8">
    <source>
        <dbReference type="ARBA" id="ARBA00022692"/>
    </source>
</evidence>
<dbReference type="GO" id="GO:0004376">
    <property type="term" value="F:GPI mannosyltransferase activity"/>
    <property type="evidence" value="ECO:0007669"/>
    <property type="project" value="InterPro"/>
</dbReference>
<dbReference type="InterPro" id="IPR007315">
    <property type="entry name" value="PIG-V/Gpi18"/>
</dbReference>
<comment type="function">
    <text evidence="12">Mannosyltransferase involved in glycosylphosphatidylinositol-anchor biosynthesis.</text>
</comment>